<keyword evidence="5" id="KW-1185">Reference proteome</keyword>
<accession>A0A9P3UM51</accession>
<keyword evidence="1" id="KW-0472">Membrane</keyword>
<feature type="domain" description="DUF6533" evidence="3">
    <location>
        <begin position="11"/>
        <end position="39"/>
    </location>
</feature>
<feature type="transmembrane region" description="Helical" evidence="1">
    <location>
        <begin position="170"/>
        <end position="187"/>
    </location>
</feature>
<sequence length="307" mass="34553">MTWPTHFFRNCSAFAAFTLLVWGSLINCDREYQHIWRSREADVSLVPVFWDWCTPACNASPQIFPVTHDSYRVNVIVITGPLAGARVRRSACAWWYGSQVFSFVFLAFVLEMLLSLRLYALYGKNRSIGVLLVWMISTGIVMAIVCGVRSVRGVHFESTCVAKDMLYEGVYNGMFAFVRHSFIWMMTMRRRNIGRLGDSSRAPVVRLMLRDGAWIFAVFSAMLTTVTPYCVLLPVVAQTLIPWSHSLVSVLTCRLILNMQQLHTLTHGSTPQLTTNIDFGSDSYSSHDSARHILVPSGGPGASSRDH</sequence>
<dbReference type="EMBL" id="BRPK01000007">
    <property type="protein sequence ID" value="GLB40044.1"/>
    <property type="molecule type" value="Genomic_DNA"/>
</dbReference>
<keyword evidence="1" id="KW-1133">Transmembrane helix</keyword>
<feature type="transmembrane region" description="Helical" evidence="1">
    <location>
        <begin position="93"/>
        <end position="116"/>
    </location>
</feature>
<reference evidence="4" key="1">
    <citation type="submission" date="2022-07" db="EMBL/GenBank/DDBJ databases">
        <title>The genome of Lyophyllum shimeji provides insight into the initial evolution of ectomycorrhizal fungal genome.</title>
        <authorList>
            <person name="Kobayashi Y."/>
            <person name="Shibata T."/>
            <person name="Hirakawa H."/>
            <person name="Shigenobu S."/>
            <person name="Nishiyama T."/>
            <person name="Yamada A."/>
            <person name="Hasebe M."/>
            <person name="Kawaguchi M."/>
        </authorList>
    </citation>
    <scope>NUCLEOTIDE SEQUENCE</scope>
    <source>
        <strain evidence="4">AT787</strain>
    </source>
</reference>
<comment type="caution">
    <text evidence="4">The sequence shown here is derived from an EMBL/GenBank/DDBJ whole genome shotgun (WGS) entry which is preliminary data.</text>
</comment>
<keyword evidence="2" id="KW-0732">Signal</keyword>
<proteinExistence type="predicted"/>
<evidence type="ECO:0000259" key="3">
    <source>
        <dbReference type="Pfam" id="PF20151"/>
    </source>
</evidence>
<feature type="transmembrane region" description="Helical" evidence="1">
    <location>
        <begin position="213"/>
        <end position="234"/>
    </location>
</feature>
<evidence type="ECO:0000256" key="1">
    <source>
        <dbReference type="SAM" id="Phobius"/>
    </source>
</evidence>
<organism evidence="4 5">
    <name type="scientific">Lyophyllum shimeji</name>
    <name type="common">Hon-shimeji</name>
    <name type="synonym">Tricholoma shimeji</name>
    <dbReference type="NCBI Taxonomy" id="47721"/>
    <lineage>
        <taxon>Eukaryota</taxon>
        <taxon>Fungi</taxon>
        <taxon>Dikarya</taxon>
        <taxon>Basidiomycota</taxon>
        <taxon>Agaricomycotina</taxon>
        <taxon>Agaricomycetes</taxon>
        <taxon>Agaricomycetidae</taxon>
        <taxon>Agaricales</taxon>
        <taxon>Tricholomatineae</taxon>
        <taxon>Lyophyllaceae</taxon>
        <taxon>Lyophyllum</taxon>
    </lineage>
</organism>
<dbReference type="Proteomes" id="UP001063166">
    <property type="component" value="Unassembled WGS sequence"/>
</dbReference>
<protein>
    <recommendedName>
        <fullName evidence="3">DUF6533 domain-containing protein</fullName>
    </recommendedName>
</protein>
<feature type="chain" id="PRO_5040509063" description="DUF6533 domain-containing protein" evidence="2">
    <location>
        <begin position="24"/>
        <end position="307"/>
    </location>
</feature>
<name>A0A9P3UM51_LYOSH</name>
<feature type="transmembrane region" description="Helical" evidence="1">
    <location>
        <begin position="128"/>
        <end position="150"/>
    </location>
</feature>
<dbReference type="Pfam" id="PF20151">
    <property type="entry name" value="DUF6533"/>
    <property type="match status" value="1"/>
</dbReference>
<dbReference type="InterPro" id="IPR045340">
    <property type="entry name" value="DUF6533"/>
</dbReference>
<evidence type="ECO:0000313" key="4">
    <source>
        <dbReference type="EMBL" id="GLB40044.1"/>
    </source>
</evidence>
<evidence type="ECO:0000313" key="5">
    <source>
        <dbReference type="Proteomes" id="UP001063166"/>
    </source>
</evidence>
<gene>
    <name evidence="4" type="ORF">LshimejAT787_0705540</name>
</gene>
<feature type="signal peptide" evidence="2">
    <location>
        <begin position="1"/>
        <end position="23"/>
    </location>
</feature>
<keyword evidence="1" id="KW-0812">Transmembrane</keyword>
<dbReference type="OrthoDB" id="3066463at2759"/>
<evidence type="ECO:0000256" key="2">
    <source>
        <dbReference type="SAM" id="SignalP"/>
    </source>
</evidence>
<dbReference type="AlphaFoldDB" id="A0A9P3UM51"/>